<accession>A0A0A9BMR8</accession>
<organism evidence="2">
    <name type="scientific">Arundo donax</name>
    <name type="common">Giant reed</name>
    <name type="synonym">Donax arundinaceus</name>
    <dbReference type="NCBI Taxonomy" id="35708"/>
    <lineage>
        <taxon>Eukaryota</taxon>
        <taxon>Viridiplantae</taxon>
        <taxon>Streptophyta</taxon>
        <taxon>Embryophyta</taxon>
        <taxon>Tracheophyta</taxon>
        <taxon>Spermatophyta</taxon>
        <taxon>Magnoliopsida</taxon>
        <taxon>Liliopsida</taxon>
        <taxon>Poales</taxon>
        <taxon>Poaceae</taxon>
        <taxon>PACMAD clade</taxon>
        <taxon>Arundinoideae</taxon>
        <taxon>Arundineae</taxon>
        <taxon>Arundo</taxon>
    </lineage>
</organism>
<evidence type="ECO:0000313" key="2">
    <source>
        <dbReference type="EMBL" id="JAD60557.1"/>
    </source>
</evidence>
<dbReference type="EMBL" id="GBRH01237338">
    <property type="protein sequence ID" value="JAD60557.1"/>
    <property type="molecule type" value="Transcribed_RNA"/>
</dbReference>
<keyword evidence="1" id="KW-0813">Transport</keyword>
<reference evidence="2" key="2">
    <citation type="journal article" date="2015" name="Data Brief">
        <title>Shoot transcriptome of the giant reed, Arundo donax.</title>
        <authorList>
            <person name="Barrero R.A."/>
            <person name="Guerrero F.D."/>
            <person name="Moolhuijzen P."/>
            <person name="Goolsby J.A."/>
            <person name="Tidwell J."/>
            <person name="Bellgard S.E."/>
            <person name="Bellgard M.I."/>
        </authorList>
    </citation>
    <scope>NUCLEOTIDE SEQUENCE</scope>
    <source>
        <tissue evidence="2">Shoot tissue taken approximately 20 cm above the soil surface</tissue>
    </source>
</reference>
<dbReference type="AlphaFoldDB" id="A0A0A9BMR8"/>
<sequence>MKAAALGGQEANVVAEYILKILGLHVCANTMVGDEMFRGISGGQRKRVTTGEIIGLVEYCSWMRSPTGLTAPQLFRS</sequence>
<evidence type="ECO:0000256" key="1">
    <source>
        <dbReference type="ARBA" id="ARBA00022448"/>
    </source>
</evidence>
<proteinExistence type="predicted"/>
<dbReference type="PANTHER" id="PTHR19241">
    <property type="entry name" value="ATP-BINDING CASSETTE TRANSPORTER"/>
    <property type="match status" value="1"/>
</dbReference>
<name>A0A0A9BMR8_ARUDO</name>
<protein>
    <recommendedName>
        <fullName evidence="3">ABC transporter domain-containing protein</fullName>
    </recommendedName>
</protein>
<reference evidence="2" key="1">
    <citation type="submission" date="2014-09" db="EMBL/GenBank/DDBJ databases">
        <authorList>
            <person name="Magalhaes I.L.F."/>
            <person name="Oliveira U."/>
            <person name="Santos F.R."/>
            <person name="Vidigal T.H.D.A."/>
            <person name="Brescovit A.D."/>
            <person name="Santos A.J."/>
        </authorList>
    </citation>
    <scope>NUCLEOTIDE SEQUENCE</scope>
    <source>
        <tissue evidence="2">Shoot tissue taken approximately 20 cm above the soil surface</tissue>
    </source>
</reference>
<evidence type="ECO:0008006" key="3">
    <source>
        <dbReference type="Google" id="ProtNLM"/>
    </source>
</evidence>